<gene>
    <name evidence="9" type="ORF">C5U62_17370</name>
</gene>
<dbReference type="RefSeq" id="WP_108545207.1">
    <property type="nucleotide sequence ID" value="NZ_PYJM01000004.1"/>
</dbReference>
<evidence type="ECO:0000259" key="8">
    <source>
        <dbReference type="PROSITE" id="PS51007"/>
    </source>
</evidence>
<proteinExistence type="predicted"/>
<dbReference type="InterPro" id="IPR002327">
    <property type="entry name" value="Cyt_c_1A/1B"/>
</dbReference>
<evidence type="ECO:0000313" key="9">
    <source>
        <dbReference type="EMBL" id="PUA43746.1"/>
    </source>
</evidence>
<protein>
    <submittedName>
        <fullName evidence="9">Cytochrome c2</fullName>
    </submittedName>
</protein>
<dbReference type="PRINTS" id="PR00604">
    <property type="entry name" value="CYTCHRMECIAB"/>
</dbReference>
<dbReference type="PANTHER" id="PTHR11961">
    <property type="entry name" value="CYTOCHROME C"/>
    <property type="match status" value="1"/>
</dbReference>
<keyword evidence="3 6" id="KW-0479">Metal-binding</keyword>
<keyword evidence="4" id="KW-0249">Electron transport</keyword>
<feature type="signal peptide" evidence="7">
    <location>
        <begin position="1"/>
        <end position="21"/>
    </location>
</feature>
<name>A0A2T6GHX1_9PSED</name>
<dbReference type="Gene3D" id="1.10.760.10">
    <property type="entry name" value="Cytochrome c-like domain"/>
    <property type="match status" value="1"/>
</dbReference>
<evidence type="ECO:0000256" key="4">
    <source>
        <dbReference type="ARBA" id="ARBA00022982"/>
    </source>
</evidence>
<dbReference type="GO" id="GO:0020037">
    <property type="term" value="F:heme binding"/>
    <property type="evidence" value="ECO:0007669"/>
    <property type="project" value="InterPro"/>
</dbReference>
<dbReference type="GO" id="GO:0009055">
    <property type="term" value="F:electron transfer activity"/>
    <property type="evidence" value="ECO:0007669"/>
    <property type="project" value="InterPro"/>
</dbReference>
<feature type="domain" description="Cytochrome c" evidence="8">
    <location>
        <begin position="23"/>
        <end position="123"/>
    </location>
</feature>
<evidence type="ECO:0000256" key="3">
    <source>
        <dbReference type="ARBA" id="ARBA00022723"/>
    </source>
</evidence>
<sequence>MKYTPLLAAQALLLAAPLALADGDAVLGKALFSAQCGFCHSTENGKHLMGPSLHQVFGRASGQAPGFSYSSALQGAGLQWNDASLERWLSNPATLVPGNNMMFPGQPDPQSRQHLIAYLKSLH</sequence>
<evidence type="ECO:0000256" key="2">
    <source>
        <dbReference type="ARBA" id="ARBA00022617"/>
    </source>
</evidence>
<feature type="chain" id="PRO_5015600010" evidence="7">
    <location>
        <begin position="22"/>
        <end position="123"/>
    </location>
</feature>
<evidence type="ECO:0000256" key="6">
    <source>
        <dbReference type="PROSITE-ProRule" id="PRU00433"/>
    </source>
</evidence>
<evidence type="ECO:0000256" key="5">
    <source>
        <dbReference type="ARBA" id="ARBA00023004"/>
    </source>
</evidence>
<keyword evidence="5 6" id="KW-0408">Iron</keyword>
<dbReference type="Pfam" id="PF00034">
    <property type="entry name" value="Cytochrom_C"/>
    <property type="match status" value="1"/>
</dbReference>
<dbReference type="GO" id="GO:0046872">
    <property type="term" value="F:metal ion binding"/>
    <property type="evidence" value="ECO:0007669"/>
    <property type="project" value="UniProtKB-KW"/>
</dbReference>
<keyword evidence="2 6" id="KW-0349">Heme</keyword>
<dbReference type="InterPro" id="IPR009056">
    <property type="entry name" value="Cyt_c-like_dom"/>
</dbReference>
<keyword evidence="1" id="KW-0813">Transport</keyword>
<dbReference type="AlphaFoldDB" id="A0A2T6GHX1"/>
<dbReference type="PROSITE" id="PS51007">
    <property type="entry name" value="CYTC"/>
    <property type="match status" value="1"/>
</dbReference>
<dbReference type="Proteomes" id="UP000244178">
    <property type="component" value="Unassembled WGS sequence"/>
</dbReference>
<evidence type="ECO:0000256" key="7">
    <source>
        <dbReference type="SAM" id="SignalP"/>
    </source>
</evidence>
<evidence type="ECO:0000256" key="1">
    <source>
        <dbReference type="ARBA" id="ARBA00022448"/>
    </source>
</evidence>
<reference evidence="9 10" key="1">
    <citation type="submission" date="2018-03" db="EMBL/GenBank/DDBJ databases">
        <title>Draft genome sequence of the plant growth promoting rhizobacterium Pseudomonas protegens strain BNJ-SS-45 isolated from wheat (Triticum aestivum) rhizosphere.</title>
        <authorList>
            <person name="Bajpai A."/>
            <person name="Shende K."/>
            <person name="Meena N."/>
            <person name="Upadhyayula S.R."/>
            <person name="Suravajhala P."/>
            <person name="Medicherla K.M."/>
            <person name="Johri B.N."/>
        </authorList>
    </citation>
    <scope>NUCLEOTIDE SEQUENCE [LARGE SCALE GENOMIC DNA]</scope>
    <source>
        <strain evidence="9 10">BNJ-SS-45</strain>
    </source>
</reference>
<evidence type="ECO:0000313" key="10">
    <source>
        <dbReference type="Proteomes" id="UP000244178"/>
    </source>
</evidence>
<accession>A0A2T6GHX1</accession>
<comment type="caution">
    <text evidence="9">The sequence shown here is derived from an EMBL/GenBank/DDBJ whole genome shotgun (WGS) entry which is preliminary data.</text>
</comment>
<dbReference type="EMBL" id="PYJM01000004">
    <property type="protein sequence ID" value="PUA43746.1"/>
    <property type="molecule type" value="Genomic_DNA"/>
</dbReference>
<organism evidence="9 10">
    <name type="scientific">Pseudomonas protegens</name>
    <dbReference type="NCBI Taxonomy" id="380021"/>
    <lineage>
        <taxon>Bacteria</taxon>
        <taxon>Pseudomonadati</taxon>
        <taxon>Pseudomonadota</taxon>
        <taxon>Gammaproteobacteria</taxon>
        <taxon>Pseudomonadales</taxon>
        <taxon>Pseudomonadaceae</taxon>
        <taxon>Pseudomonas</taxon>
    </lineage>
</organism>
<dbReference type="InterPro" id="IPR036909">
    <property type="entry name" value="Cyt_c-like_dom_sf"/>
</dbReference>
<dbReference type="SUPFAM" id="SSF46626">
    <property type="entry name" value="Cytochrome c"/>
    <property type="match status" value="1"/>
</dbReference>
<keyword evidence="7" id="KW-0732">Signal</keyword>